<feature type="domain" description="DUF8040" evidence="1">
    <location>
        <begin position="126"/>
        <end position="212"/>
    </location>
</feature>
<sequence>MTIHFGTSLEYQSKKLSPLDTVTHANQTVFAGYGGFSTTIFGIFSGRRVLHLVRLLQCRIWICGLLSIVMDELTTQTDEEIVVCTVIVVVAIYNCLMHEVLSIALRCNRLCSRSFTLEFHEKRTRLRSLVYSNDNNCYNLLCMYRNTFDRLCSMLDEIGGLKPTKHMLVDEQVAMCLNILAHHAKNRVIQWNFGRSGATISKYFYVVLKAIIRLNRVLYKTPTPIPEDSTDQRWKWFKMCAPKMRSSFMFCLAGRVLFGHVASKYPKSDITWLTQGQSEEWIHKLITLTADPQSTIGPQKKTQHWWQSLFL</sequence>
<name>A0A834SV53_9FABA</name>
<dbReference type="OrthoDB" id="6627079at2759"/>
<evidence type="ECO:0000313" key="3">
    <source>
        <dbReference type="Proteomes" id="UP000634136"/>
    </source>
</evidence>
<dbReference type="InterPro" id="IPR058353">
    <property type="entry name" value="DUF8040"/>
</dbReference>
<reference evidence="2" key="1">
    <citation type="submission" date="2020-09" db="EMBL/GenBank/DDBJ databases">
        <title>Genome-Enabled Discovery of Anthraquinone Biosynthesis in Senna tora.</title>
        <authorList>
            <person name="Kang S.-H."/>
            <person name="Pandey R.P."/>
            <person name="Lee C.-M."/>
            <person name="Sim J.-S."/>
            <person name="Jeong J.-T."/>
            <person name="Choi B.-S."/>
            <person name="Jung M."/>
            <person name="Ginzburg D."/>
            <person name="Zhao K."/>
            <person name="Won S.Y."/>
            <person name="Oh T.-J."/>
            <person name="Yu Y."/>
            <person name="Kim N.-H."/>
            <person name="Lee O.R."/>
            <person name="Lee T.-H."/>
            <person name="Bashyal P."/>
            <person name="Kim T.-S."/>
            <person name="Lee W.-H."/>
            <person name="Kawkins C."/>
            <person name="Kim C.-K."/>
            <person name="Kim J.S."/>
            <person name="Ahn B.O."/>
            <person name="Rhee S.Y."/>
            <person name="Sohng J.K."/>
        </authorList>
    </citation>
    <scope>NUCLEOTIDE SEQUENCE</scope>
    <source>
        <tissue evidence="2">Leaf</tissue>
    </source>
</reference>
<accession>A0A834SV53</accession>
<dbReference type="Pfam" id="PF26138">
    <property type="entry name" value="DUF8040"/>
    <property type="match status" value="1"/>
</dbReference>
<proteinExistence type="predicted"/>
<gene>
    <name evidence="2" type="ORF">G2W53_035065</name>
</gene>
<dbReference type="InterPro" id="IPR045249">
    <property type="entry name" value="HARBI1-like"/>
</dbReference>
<evidence type="ECO:0000313" key="2">
    <source>
        <dbReference type="EMBL" id="KAF7808322.1"/>
    </source>
</evidence>
<dbReference type="PANTHER" id="PTHR22930:SF293">
    <property type="entry name" value="PROTEIN ALP1-LIKE"/>
    <property type="match status" value="1"/>
</dbReference>
<dbReference type="EMBL" id="JAAIUW010000011">
    <property type="protein sequence ID" value="KAF7808322.1"/>
    <property type="molecule type" value="Genomic_DNA"/>
</dbReference>
<dbReference type="Proteomes" id="UP000634136">
    <property type="component" value="Unassembled WGS sequence"/>
</dbReference>
<dbReference type="PANTHER" id="PTHR22930">
    <property type="match status" value="1"/>
</dbReference>
<dbReference type="AlphaFoldDB" id="A0A834SV53"/>
<evidence type="ECO:0000259" key="1">
    <source>
        <dbReference type="Pfam" id="PF26138"/>
    </source>
</evidence>
<comment type="caution">
    <text evidence="2">The sequence shown here is derived from an EMBL/GenBank/DDBJ whole genome shotgun (WGS) entry which is preliminary data.</text>
</comment>
<organism evidence="2 3">
    <name type="scientific">Senna tora</name>
    <dbReference type="NCBI Taxonomy" id="362788"/>
    <lineage>
        <taxon>Eukaryota</taxon>
        <taxon>Viridiplantae</taxon>
        <taxon>Streptophyta</taxon>
        <taxon>Embryophyta</taxon>
        <taxon>Tracheophyta</taxon>
        <taxon>Spermatophyta</taxon>
        <taxon>Magnoliopsida</taxon>
        <taxon>eudicotyledons</taxon>
        <taxon>Gunneridae</taxon>
        <taxon>Pentapetalae</taxon>
        <taxon>rosids</taxon>
        <taxon>fabids</taxon>
        <taxon>Fabales</taxon>
        <taxon>Fabaceae</taxon>
        <taxon>Caesalpinioideae</taxon>
        <taxon>Cassia clade</taxon>
        <taxon>Senna</taxon>
    </lineage>
</organism>
<keyword evidence="3" id="KW-1185">Reference proteome</keyword>
<protein>
    <submittedName>
        <fullName evidence="2">Protein ALP1-like</fullName>
    </submittedName>
</protein>